<protein>
    <recommendedName>
        <fullName evidence="9">Lipoprotein signal peptidase</fullName>
        <ecNumber evidence="9">3.4.23.36</ecNumber>
    </recommendedName>
    <alternativeName>
        <fullName evidence="9">Prolipoprotein signal peptidase</fullName>
    </alternativeName>
    <alternativeName>
        <fullName evidence="9">Signal peptidase II</fullName>
        <shortName evidence="9">SPase II</shortName>
    </alternativeName>
</protein>
<evidence type="ECO:0000256" key="2">
    <source>
        <dbReference type="ARBA" id="ARBA00022475"/>
    </source>
</evidence>
<dbReference type="HAMAP" id="MF_00161">
    <property type="entry name" value="LspA"/>
    <property type="match status" value="1"/>
</dbReference>
<feature type="transmembrane region" description="Helical" evidence="9">
    <location>
        <begin position="97"/>
        <end position="115"/>
    </location>
</feature>
<keyword evidence="13" id="KW-1185">Reference proteome</keyword>
<feature type="active site" evidence="9">
    <location>
        <position position="143"/>
    </location>
</feature>
<gene>
    <name evidence="9" type="primary">lspA</name>
    <name evidence="12" type="ORF">CLV32_2258</name>
</gene>
<keyword evidence="5 9" id="KW-0064">Aspartyl protease</keyword>
<dbReference type="GO" id="GO:0005886">
    <property type="term" value="C:plasma membrane"/>
    <property type="evidence" value="ECO:0007669"/>
    <property type="project" value="UniProtKB-SubCell"/>
</dbReference>
<evidence type="ECO:0000313" key="13">
    <source>
        <dbReference type="Proteomes" id="UP000295499"/>
    </source>
</evidence>
<evidence type="ECO:0000256" key="9">
    <source>
        <dbReference type="HAMAP-Rule" id="MF_00161"/>
    </source>
</evidence>
<comment type="caution">
    <text evidence="9">Lacks conserved residue(s) required for the propagation of feature annotation.</text>
</comment>
<evidence type="ECO:0000256" key="10">
    <source>
        <dbReference type="RuleBase" id="RU000594"/>
    </source>
</evidence>
<feature type="active site" evidence="9">
    <location>
        <position position="125"/>
    </location>
</feature>
<dbReference type="NCBIfam" id="TIGR00077">
    <property type="entry name" value="lspA"/>
    <property type="match status" value="1"/>
</dbReference>
<dbReference type="RefSeq" id="WP_133555321.1">
    <property type="nucleotide sequence ID" value="NZ_SNWM01000002.1"/>
</dbReference>
<dbReference type="UniPathway" id="UPA00665"/>
<dbReference type="OrthoDB" id="9810259at2"/>
<dbReference type="AlphaFoldDB" id="A0A4R6IM85"/>
<keyword evidence="4 9" id="KW-0812">Transmembrane</keyword>
<feature type="transmembrane region" description="Helical" evidence="9">
    <location>
        <begin position="135"/>
        <end position="157"/>
    </location>
</feature>
<name>A0A4R6IM85_9SPHI</name>
<evidence type="ECO:0000256" key="4">
    <source>
        <dbReference type="ARBA" id="ARBA00022692"/>
    </source>
</evidence>
<dbReference type="GO" id="GO:0006508">
    <property type="term" value="P:proteolysis"/>
    <property type="evidence" value="ECO:0007669"/>
    <property type="project" value="UniProtKB-KW"/>
</dbReference>
<dbReference type="PANTHER" id="PTHR33695:SF1">
    <property type="entry name" value="LIPOPROTEIN SIGNAL PEPTIDASE"/>
    <property type="match status" value="1"/>
</dbReference>
<evidence type="ECO:0000256" key="11">
    <source>
        <dbReference type="RuleBase" id="RU004181"/>
    </source>
</evidence>
<evidence type="ECO:0000256" key="3">
    <source>
        <dbReference type="ARBA" id="ARBA00022670"/>
    </source>
</evidence>
<keyword evidence="3 9" id="KW-0645">Protease</keyword>
<organism evidence="12 13">
    <name type="scientific">Pedobacter duraquae</name>
    <dbReference type="NCBI Taxonomy" id="425511"/>
    <lineage>
        <taxon>Bacteria</taxon>
        <taxon>Pseudomonadati</taxon>
        <taxon>Bacteroidota</taxon>
        <taxon>Sphingobacteriia</taxon>
        <taxon>Sphingobacteriales</taxon>
        <taxon>Sphingobacteriaceae</taxon>
        <taxon>Pedobacter</taxon>
    </lineage>
</organism>
<evidence type="ECO:0000256" key="5">
    <source>
        <dbReference type="ARBA" id="ARBA00022750"/>
    </source>
</evidence>
<comment type="subcellular location">
    <subcellularLocation>
        <location evidence="9">Cell membrane</location>
        <topology evidence="9">Multi-pass membrane protein</topology>
    </subcellularLocation>
</comment>
<dbReference type="Pfam" id="PF01252">
    <property type="entry name" value="Peptidase_A8"/>
    <property type="match status" value="1"/>
</dbReference>
<dbReference type="PANTHER" id="PTHR33695">
    <property type="entry name" value="LIPOPROTEIN SIGNAL PEPTIDASE"/>
    <property type="match status" value="1"/>
</dbReference>
<evidence type="ECO:0000256" key="6">
    <source>
        <dbReference type="ARBA" id="ARBA00022801"/>
    </source>
</evidence>
<keyword evidence="2 9" id="KW-1003">Cell membrane</keyword>
<comment type="pathway">
    <text evidence="9">Protein modification; lipoprotein biosynthesis (signal peptide cleavage).</text>
</comment>
<keyword evidence="6 9" id="KW-0378">Hydrolase</keyword>
<dbReference type="Proteomes" id="UP000295499">
    <property type="component" value="Unassembled WGS sequence"/>
</dbReference>
<comment type="function">
    <text evidence="9 10">This protein specifically catalyzes the removal of signal peptides from prolipoproteins.</text>
</comment>
<comment type="similarity">
    <text evidence="1 9 11">Belongs to the peptidase A8 family.</text>
</comment>
<keyword evidence="8 9" id="KW-0472">Membrane</keyword>
<keyword evidence="7 9" id="KW-1133">Transmembrane helix</keyword>
<comment type="caution">
    <text evidence="12">The sequence shown here is derived from an EMBL/GenBank/DDBJ whole genome shotgun (WGS) entry which is preliminary data.</text>
</comment>
<evidence type="ECO:0000256" key="7">
    <source>
        <dbReference type="ARBA" id="ARBA00022989"/>
    </source>
</evidence>
<proteinExistence type="inferred from homology"/>
<dbReference type="PROSITE" id="PS00855">
    <property type="entry name" value="SPASE_II"/>
    <property type="match status" value="1"/>
</dbReference>
<dbReference type="GO" id="GO:0004190">
    <property type="term" value="F:aspartic-type endopeptidase activity"/>
    <property type="evidence" value="ECO:0007669"/>
    <property type="project" value="UniProtKB-UniRule"/>
</dbReference>
<evidence type="ECO:0000256" key="8">
    <source>
        <dbReference type="ARBA" id="ARBA00023136"/>
    </source>
</evidence>
<sequence length="168" mass="18627">MKVRERLRMFAILALILCNIGCDQISKGIVRERVGYHENFKILTDKFTLMKVENTGAFLSVGSSLPYFIKVLLLSLLPVIVICYALFLLISKKNIPILIVLGLAFVIGGGTGNLYDRIRYGSVTDFLHIDFGLFQTGVFNMADVSIMIGMLMILIGLSNSKTSALMKV</sequence>
<comment type="catalytic activity">
    <reaction evidence="9 10">
        <text>Release of signal peptides from bacterial membrane prolipoproteins. Hydrolyzes -Xaa-Yaa-Zaa-|-(S,diacylglyceryl)Cys-, in which Xaa is hydrophobic (preferably Leu), and Yaa (Ala or Ser) and Zaa (Gly or Ala) have small, neutral side chains.</text>
        <dbReference type="EC" id="3.4.23.36"/>
    </reaction>
</comment>
<reference evidence="12 13" key="1">
    <citation type="submission" date="2019-03" db="EMBL/GenBank/DDBJ databases">
        <title>Genomic Encyclopedia of Archaeal and Bacterial Type Strains, Phase II (KMG-II): from individual species to whole genera.</title>
        <authorList>
            <person name="Goeker M."/>
        </authorList>
    </citation>
    <scope>NUCLEOTIDE SEQUENCE [LARGE SCALE GENOMIC DNA]</scope>
    <source>
        <strain evidence="12 13">DSM 19034</strain>
    </source>
</reference>
<feature type="transmembrane region" description="Helical" evidence="9">
    <location>
        <begin position="67"/>
        <end position="90"/>
    </location>
</feature>
<evidence type="ECO:0000256" key="1">
    <source>
        <dbReference type="ARBA" id="ARBA00006139"/>
    </source>
</evidence>
<dbReference type="PRINTS" id="PR00781">
    <property type="entry name" value="LIPOSIGPTASE"/>
</dbReference>
<dbReference type="InterPro" id="IPR001872">
    <property type="entry name" value="Peptidase_A8"/>
</dbReference>
<accession>A0A4R6IM85</accession>
<dbReference type="EMBL" id="SNWM01000002">
    <property type="protein sequence ID" value="TDO23269.1"/>
    <property type="molecule type" value="Genomic_DNA"/>
</dbReference>
<evidence type="ECO:0000313" key="12">
    <source>
        <dbReference type="EMBL" id="TDO23269.1"/>
    </source>
</evidence>
<dbReference type="EC" id="3.4.23.36" evidence="9"/>